<dbReference type="EMBL" id="LAZR01001451">
    <property type="protein sequence ID" value="KKN44442.1"/>
    <property type="molecule type" value="Genomic_DNA"/>
</dbReference>
<protein>
    <submittedName>
        <fullName evidence="1">Uncharacterized protein</fullName>
    </submittedName>
</protein>
<reference evidence="1" key="1">
    <citation type="journal article" date="2015" name="Nature">
        <title>Complex archaea that bridge the gap between prokaryotes and eukaryotes.</title>
        <authorList>
            <person name="Spang A."/>
            <person name="Saw J.H."/>
            <person name="Jorgensen S.L."/>
            <person name="Zaremba-Niedzwiedzka K."/>
            <person name="Martijn J."/>
            <person name="Lind A.E."/>
            <person name="van Eijk R."/>
            <person name="Schleper C."/>
            <person name="Guy L."/>
            <person name="Ettema T.J."/>
        </authorList>
    </citation>
    <scope>NUCLEOTIDE SEQUENCE</scope>
</reference>
<proteinExistence type="predicted"/>
<dbReference type="AlphaFoldDB" id="A0A0F9R587"/>
<sequence length="97" mass="11025">MDMPIRLIAIPKVWSPGRYDDNTALIQERKSVPPIDLSWHGVIRRFVILDGIHRSNAARDLGYPSIPARIYPGELKQAARDLGSSPWLSLGRVSEYW</sequence>
<comment type="caution">
    <text evidence="1">The sequence shown here is derived from an EMBL/GenBank/DDBJ whole genome shotgun (WGS) entry which is preliminary data.</text>
</comment>
<accession>A0A0F9R587</accession>
<name>A0A0F9R587_9ZZZZ</name>
<evidence type="ECO:0000313" key="1">
    <source>
        <dbReference type="EMBL" id="KKN44442.1"/>
    </source>
</evidence>
<dbReference type="Gene3D" id="3.90.1530.10">
    <property type="entry name" value="Conserved hypothetical protein from pyrococcus furiosus pfu- 392566-001, ParB domain"/>
    <property type="match status" value="1"/>
</dbReference>
<dbReference type="SUPFAM" id="SSF110849">
    <property type="entry name" value="ParB/Sulfiredoxin"/>
    <property type="match status" value="1"/>
</dbReference>
<organism evidence="1">
    <name type="scientific">marine sediment metagenome</name>
    <dbReference type="NCBI Taxonomy" id="412755"/>
    <lineage>
        <taxon>unclassified sequences</taxon>
        <taxon>metagenomes</taxon>
        <taxon>ecological metagenomes</taxon>
    </lineage>
</organism>
<gene>
    <name evidence="1" type="ORF">LCGC14_0692880</name>
</gene>
<dbReference type="InterPro" id="IPR036086">
    <property type="entry name" value="ParB/Sulfiredoxin_sf"/>
</dbReference>